<evidence type="ECO:0000259" key="12">
    <source>
        <dbReference type="Pfam" id="PF22725"/>
    </source>
</evidence>
<dbReference type="Pfam" id="PF01408">
    <property type="entry name" value="GFO_IDH_MocA"/>
    <property type="match status" value="1"/>
</dbReference>
<dbReference type="PANTHER" id="PTHR22604:SF105">
    <property type="entry name" value="TRANS-1,2-DIHYDROBENZENE-1,2-DIOL DEHYDROGENASE"/>
    <property type="match status" value="1"/>
</dbReference>
<protein>
    <recommendedName>
        <fullName evidence="5">Trans-1,2-dihydrobenzene-1,2-diol dehydrogenase</fullName>
        <ecNumber evidence="4">1.1.1.179</ecNumber>
        <ecNumber evidence="3">1.3.1.20</ecNumber>
    </recommendedName>
    <alternativeName>
        <fullName evidence="8">D-xylose 1-dehydrogenase</fullName>
    </alternativeName>
    <alternativeName>
        <fullName evidence="7">D-xylose-NADP dehydrogenase</fullName>
    </alternativeName>
    <alternativeName>
        <fullName evidence="6">Dimeric dihydrodiol dehydrogenase</fullName>
    </alternativeName>
</protein>
<accession>A0A9P0E8G7</accession>
<dbReference type="EC" id="1.3.1.20" evidence="3"/>
<dbReference type="SUPFAM" id="SSF51735">
    <property type="entry name" value="NAD(P)-binding Rossmann-fold domains"/>
    <property type="match status" value="1"/>
</dbReference>
<dbReference type="Gene3D" id="3.30.360.10">
    <property type="entry name" value="Dihydrodipicolinate Reductase, domain 2"/>
    <property type="match status" value="1"/>
</dbReference>
<dbReference type="InterPro" id="IPR036291">
    <property type="entry name" value="NAD(P)-bd_dom_sf"/>
</dbReference>
<dbReference type="Proteomes" id="UP001152798">
    <property type="component" value="Chromosome 2"/>
</dbReference>
<comment type="catalytic activity">
    <reaction evidence="10">
        <text>D-xylose + NADP(+) = D-xylono-1,5-lactone + NADPH + H(+)</text>
        <dbReference type="Rhea" id="RHEA:22000"/>
        <dbReference type="ChEBI" id="CHEBI:15378"/>
        <dbReference type="ChEBI" id="CHEBI:15867"/>
        <dbReference type="ChEBI" id="CHEBI:53455"/>
        <dbReference type="ChEBI" id="CHEBI:57783"/>
        <dbReference type="ChEBI" id="CHEBI:58349"/>
        <dbReference type="EC" id="1.1.1.179"/>
    </reaction>
</comment>
<dbReference type="GO" id="GO:0047115">
    <property type="term" value="F:trans-1,2-dihydrobenzene-1,2-diol dehydrogenase activity"/>
    <property type="evidence" value="ECO:0007669"/>
    <property type="project" value="UniProtKB-EC"/>
</dbReference>
<name>A0A9P0E8G7_NEZVI</name>
<sequence length="328" mass="36783">MALKWGILSTGKICNDFVNALNYLPDDEHQIVGVAASKKEKAEEFARKHNIPIAYESYEDLAKDTSIGVVYIGTINTAHYALCKLVLSNKKHLLCEKPLCLKYKDAEELITMAKKNKLFFMEGVWSRFFPVYDKLSQLLASNVVGNVIYLTADFGISISAIDRIKSKELGGGTIFDLGVYVLQLAILVFGRNPQSISAVGHLNENGVDESINYVLKYDDGKTASFCTHSRIRMDNSATIYGTKGQIKIKDPFWAPTVIYINHEKSTFPLPPVEGEHFFTNSQGLVYEAIEVRNCIKKGLLESPKMKHEDTLSIAKWQEDVCKLLESQD</sequence>
<keyword evidence="14" id="KW-1185">Reference proteome</keyword>
<dbReference type="OrthoDB" id="2129491at2759"/>
<evidence type="ECO:0000256" key="2">
    <source>
        <dbReference type="ARBA" id="ARBA00023002"/>
    </source>
</evidence>
<evidence type="ECO:0000256" key="9">
    <source>
        <dbReference type="ARBA" id="ARBA00047423"/>
    </source>
</evidence>
<evidence type="ECO:0000256" key="3">
    <source>
        <dbReference type="ARBA" id="ARBA00038853"/>
    </source>
</evidence>
<dbReference type="EC" id="1.1.1.179" evidence="4"/>
<feature type="domain" description="GFO/IDH/MocA-like oxidoreductase" evidence="12">
    <location>
        <begin position="133"/>
        <end position="246"/>
    </location>
</feature>
<evidence type="ECO:0000256" key="10">
    <source>
        <dbReference type="ARBA" id="ARBA00049233"/>
    </source>
</evidence>
<evidence type="ECO:0000256" key="4">
    <source>
        <dbReference type="ARBA" id="ARBA00038984"/>
    </source>
</evidence>
<dbReference type="EMBL" id="OV725078">
    <property type="protein sequence ID" value="CAH1392780.1"/>
    <property type="molecule type" value="Genomic_DNA"/>
</dbReference>
<dbReference type="InterPro" id="IPR000683">
    <property type="entry name" value="Gfo/Idh/MocA-like_OxRdtase_N"/>
</dbReference>
<proteinExistence type="inferred from homology"/>
<feature type="domain" description="Gfo/Idh/MocA-like oxidoreductase N-terminal" evidence="11">
    <location>
        <begin position="4"/>
        <end position="122"/>
    </location>
</feature>
<dbReference type="Pfam" id="PF22725">
    <property type="entry name" value="GFO_IDH_MocA_C3"/>
    <property type="match status" value="1"/>
</dbReference>
<dbReference type="AlphaFoldDB" id="A0A9P0E8G7"/>
<evidence type="ECO:0000313" key="13">
    <source>
        <dbReference type="EMBL" id="CAH1392780.1"/>
    </source>
</evidence>
<comment type="similarity">
    <text evidence="1">Belongs to the Gfo/Idh/MocA family.</text>
</comment>
<evidence type="ECO:0000256" key="7">
    <source>
        <dbReference type="ARBA" id="ARBA00042988"/>
    </source>
</evidence>
<reference evidence="13" key="1">
    <citation type="submission" date="2022-01" db="EMBL/GenBank/DDBJ databases">
        <authorList>
            <person name="King R."/>
        </authorList>
    </citation>
    <scope>NUCLEOTIDE SEQUENCE</scope>
</reference>
<evidence type="ECO:0000256" key="6">
    <source>
        <dbReference type="ARBA" id="ARBA00042926"/>
    </source>
</evidence>
<evidence type="ECO:0000256" key="8">
    <source>
        <dbReference type="ARBA" id="ARBA00043025"/>
    </source>
</evidence>
<dbReference type="InterPro" id="IPR055170">
    <property type="entry name" value="GFO_IDH_MocA-like_dom"/>
</dbReference>
<dbReference type="InterPro" id="IPR050984">
    <property type="entry name" value="Gfo/Idh/MocA_domain"/>
</dbReference>
<dbReference type="Gene3D" id="3.40.50.720">
    <property type="entry name" value="NAD(P)-binding Rossmann-like Domain"/>
    <property type="match status" value="1"/>
</dbReference>
<evidence type="ECO:0000259" key="11">
    <source>
        <dbReference type="Pfam" id="PF01408"/>
    </source>
</evidence>
<dbReference type="SUPFAM" id="SSF55347">
    <property type="entry name" value="Glyceraldehyde-3-phosphate dehydrogenase-like, C-terminal domain"/>
    <property type="match status" value="1"/>
</dbReference>
<dbReference type="GO" id="GO:0047837">
    <property type="term" value="F:D-xylose 1-dehydrogenase (NADP+) activity"/>
    <property type="evidence" value="ECO:0007669"/>
    <property type="project" value="UniProtKB-EC"/>
</dbReference>
<evidence type="ECO:0000256" key="1">
    <source>
        <dbReference type="ARBA" id="ARBA00010928"/>
    </source>
</evidence>
<comment type="catalytic activity">
    <reaction evidence="9">
        <text>(1R,2R)-1,2-dihydrobenzene-1,2-diol + NADP(+) = catechol + NADPH + H(+)</text>
        <dbReference type="Rhea" id="RHEA:16729"/>
        <dbReference type="ChEBI" id="CHEBI:10702"/>
        <dbReference type="ChEBI" id="CHEBI:15378"/>
        <dbReference type="ChEBI" id="CHEBI:18135"/>
        <dbReference type="ChEBI" id="CHEBI:57783"/>
        <dbReference type="ChEBI" id="CHEBI:58349"/>
        <dbReference type="EC" id="1.3.1.20"/>
    </reaction>
</comment>
<dbReference type="PANTHER" id="PTHR22604">
    <property type="entry name" value="OXIDOREDUCTASES"/>
    <property type="match status" value="1"/>
</dbReference>
<organism evidence="13 14">
    <name type="scientific">Nezara viridula</name>
    <name type="common">Southern green stink bug</name>
    <name type="synonym">Cimex viridulus</name>
    <dbReference type="NCBI Taxonomy" id="85310"/>
    <lineage>
        <taxon>Eukaryota</taxon>
        <taxon>Metazoa</taxon>
        <taxon>Ecdysozoa</taxon>
        <taxon>Arthropoda</taxon>
        <taxon>Hexapoda</taxon>
        <taxon>Insecta</taxon>
        <taxon>Pterygota</taxon>
        <taxon>Neoptera</taxon>
        <taxon>Paraneoptera</taxon>
        <taxon>Hemiptera</taxon>
        <taxon>Heteroptera</taxon>
        <taxon>Panheteroptera</taxon>
        <taxon>Pentatomomorpha</taxon>
        <taxon>Pentatomoidea</taxon>
        <taxon>Pentatomidae</taxon>
        <taxon>Pentatominae</taxon>
        <taxon>Nezara</taxon>
    </lineage>
</organism>
<keyword evidence="2" id="KW-0560">Oxidoreductase</keyword>
<evidence type="ECO:0000256" key="5">
    <source>
        <dbReference type="ARBA" id="ARBA00040603"/>
    </source>
</evidence>
<dbReference type="GO" id="GO:0000166">
    <property type="term" value="F:nucleotide binding"/>
    <property type="evidence" value="ECO:0007669"/>
    <property type="project" value="InterPro"/>
</dbReference>
<gene>
    <name evidence="13" type="ORF">NEZAVI_LOCUS3548</name>
</gene>
<evidence type="ECO:0000313" key="14">
    <source>
        <dbReference type="Proteomes" id="UP001152798"/>
    </source>
</evidence>